<keyword evidence="1" id="KW-0812">Transmembrane</keyword>
<feature type="transmembrane region" description="Helical" evidence="1">
    <location>
        <begin position="37"/>
        <end position="55"/>
    </location>
</feature>
<sequence length="93" mass="10479">MRSLRLSFVLTLFSLLLLGLILPLIHGLHGWQGGMRVMGGLFFILAVVTSGVLSLRMQCISTGHVGRMSRHDWTLAFLLVSVWLFVLSWIWPT</sequence>
<evidence type="ECO:0000313" key="2">
    <source>
        <dbReference type="EMBL" id="BCU80574.1"/>
    </source>
</evidence>
<proteinExistence type="predicted"/>
<reference evidence="2" key="2">
    <citation type="journal article" date="2021" name="Microbiol. Resour. Announc.">
        <title>Complete Genome Sequence of Polycladomyces abyssicola JIR-001T, Isolated from Hemipelagic Sediment in Deep Seawater.</title>
        <authorList>
            <person name="Tsubouchi T."/>
            <person name="Kaneko Y."/>
        </authorList>
    </citation>
    <scope>NUCLEOTIDE SEQUENCE</scope>
    <source>
        <strain evidence="2">JIR-001</strain>
    </source>
</reference>
<dbReference type="AlphaFoldDB" id="A0A8D5UDY9"/>
<feature type="transmembrane region" description="Helical" evidence="1">
    <location>
        <begin position="75"/>
        <end position="92"/>
    </location>
</feature>
<dbReference type="RefSeq" id="WP_212773933.1">
    <property type="nucleotide sequence ID" value="NZ_AP024601.1"/>
</dbReference>
<dbReference type="KEGG" id="pabs:JIR001_03570"/>
<name>A0A8D5UDY9_9BACL</name>
<keyword evidence="1" id="KW-1133">Transmembrane helix</keyword>
<keyword evidence="1" id="KW-0472">Membrane</keyword>
<protein>
    <submittedName>
        <fullName evidence="2">Uncharacterized protein</fullName>
    </submittedName>
</protein>
<gene>
    <name evidence="2" type="ORF">JIR001_03570</name>
</gene>
<evidence type="ECO:0000313" key="3">
    <source>
        <dbReference type="Proteomes" id="UP000677436"/>
    </source>
</evidence>
<dbReference type="Proteomes" id="UP000677436">
    <property type="component" value="Chromosome"/>
</dbReference>
<evidence type="ECO:0000256" key="1">
    <source>
        <dbReference type="SAM" id="Phobius"/>
    </source>
</evidence>
<reference evidence="2" key="1">
    <citation type="journal article" date="2013" name="Int. J. Syst. Evol. Microbiol.">
        <title>Polycladomyces abyssicola gen. nov., sp. nov., a thermophilic filamentous bacterium isolated from hemipelagic sediment.</title>
        <authorList>
            <person name="Tsubouchi T."/>
            <person name="Shimane Y."/>
            <person name="Mori K."/>
            <person name="Usui K."/>
            <person name="Hiraki T."/>
            <person name="Tame A."/>
            <person name="Uematsu K."/>
            <person name="Maruyama T."/>
            <person name="Hatada Y."/>
        </authorList>
    </citation>
    <scope>NUCLEOTIDE SEQUENCE</scope>
    <source>
        <strain evidence="2">JIR-001</strain>
    </source>
</reference>
<accession>A0A8D5UDY9</accession>
<dbReference type="EMBL" id="AP024601">
    <property type="protein sequence ID" value="BCU80574.1"/>
    <property type="molecule type" value="Genomic_DNA"/>
</dbReference>
<organism evidence="2 3">
    <name type="scientific">Polycladomyces abyssicola</name>
    <dbReference type="NCBI Taxonomy" id="1125966"/>
    <lineage>
        <taxon>Bacteria</taxon>
        <taxon>Bacillati</taxon>
        <taxon>Bacillota</taxon>
        <taxon>Bacilli</taxon>
        <taxon>Bacillales</taxon>
        <taxon>Thermoactinomycetaceae</taxon>
        <taxon>Polycladomyces</taxon>
    </lineage>
</organism>
<keyword evidence="3" id="KW-1185">Reference proteome</keyword>